<accession>A0A161GN16</accession>
<geneLocation type="plasmid" evidence="3">
    <name>cai42_Plasmidc</name>
</geneLocation>
<sequence length="73" mass="8342">MAVRTQDPWKEMIGSAIIASGQHDLSVCQRALEYLVWSCGVRHRHSPQMVHSWLIVLIIFLTSVRICQAPRIT</sequence>
<evidence type="ECO:0000313" key="3">
    <source>
        <dbReference type="Proteomes" id="UP000076128"/>
    </source>
</evidence>
<feature type="transmembrane region" description="Helical" evidence="1">
    <location>
        <begin position="50"/>
        <end position="67"/>
    </location>
</feature>
<gene>
    <name evidence="2" type="ORF">AKL17_3p0067</name>
</gene>
<evidence type="ECO:0000313" key="2">
    <source>
        <dbReference type="EMBL" id="AMY72223.1"/>
    </source>
</evidence>
<protein>
    <submittedName>
        <fullName evidence="2">Uncharacterized protein</fullName>
    </submittedName>
</protein>
<dbReference type="EMBL" id="CP012664">
    <property type="protein sequence ID" value="AMY72223.1"/>
    <property type="molecule type" value="Genomic_DNA"/>
</dbReference>
<proteinExistence type="predicted"/>
<keyword evidence="2" id="KW-0614">Plasmid</keyword>
<name>A0A161GN16_9RHOB</name>
<keyword evidence="1" id="KW-0472">Membrane</keyword>
<reference evidence="2 3" key="1">
    <citation type="submission" date="2015-09" db="EMBL/GenBank/DDBJ databases">
        <title>Complete genome sequence of Defluviimonas alba cai42t isolated from an oilfield in Xinjiang.</title>
        <authorList>
            <person name="Geng S."/>
            <person name="Pan X."/>
            <person name="Wu X."/>
        </authorList>
    </citation>
    <scope>NUCLEOTIDE SEQUENCE [LARGE SCALE GENOMIC DNA]</scope>
    <source>
        <strain evidence="3">cai42</strain>
        <plasmid evidence="3">cai42_Plasmidc</plasmid>
    </source>
</reference>
<keyword evidence="1" id="KW-0812">Transmembrane</keyword>
<dbReference type="KEGG" id="daa:AKL17_3p0067"/>
<evidence type="ECO:0000256" key="1">
    <source>
        <dbReference type="SAM" id="Phobius"/>
    </source>
</evidence>
<keyword evidence="1" id="KW-1133">Transmembrane helix</keyword>
<keyword evidence="3" id="KW-1185">Reference proteome</keyword>
<organism evidence="2 3">
    <name type="scientific">Frigidibacter mobilis</name>
    <dbReference type="NCBI Taxonomy" id="1335048"/>
    <lineage>
        <taxon>Bacteria</taxon>
        <taxon>Pseudomonadati</taxon>
        <taxon>Pseudomonadota</taxon>
        <taxon>Alphaproteobacteria</taxon>
        <taxon>Rhodobacterales</taxon>
        <taxon>Paracoccaceae</taxon>
        <taxon>Frigidibacter</taxon>
    </lineage>
</organism>
<dbReference type="Proteomes" id="UP000076128">
    <property type="component" value="Plasmid pcai42C"/>
</dbReference>
<dbReference type="AlphaFoldDB" id="A0A161GN16"/>